<dbReference type="GO" id="GO:0009272">
    <property type="term" value="P:fungal-type cell wall biogenesis"/>
    <property type="evidence" value="ECO:0007669"/>
    <property type="project" value="TreeGrafter"/>
</dbReference>
<feature type="chain" id="PRO_5035456965" description="Mannan endo-1,6-alpha-mannosidase" evidence="12">
    <location>
        <begin position="16"/>
        <end position="481"/>
    </location>
</feature>
<dbReference type="InterPro" id="IPR005198">
    <property type="entry name" value="Glyco_hydro_76"/>
</dbReference>
<gene>
    <name evidence="13" type="ORF">BKA59DRAFT_515062</name>
</gene>
<dbReference type="FunFam" id="1.50.10.20:FF:000006">
    <property type="entry name" value="Mannan endo-1,6-alpha-mannosidase"/>
    <property type="match status" value="1"/>
</dbReference>
<dbReference type="InterPro" id="IPR014480">
    <property type="entry name" value="Mannan-1_6-alpha_mannosidase"/>
</dbReference>
<dbReference type="GO" id="GO:0012505">
    <property type="term" value="C:endomembrane system"/>
    <property type="evidence" value="ECO:0007669"/>
    <property type="project" value="UniProtKB-SubCell"/>
</dbReference>
<reference evidence="13" key="1">
    <citation type="journal article" date="2021" name="Nat. Commun.">
        <title>Genetic determinants of endophytism in the Arabidopsis root mycobiome.</title>
        <authorList>
            <person name="Mesny F."/>
            <person name="Miyauchi S."/>
            <person name="Thiergart T."/>
            <person name="Pickel B."/>
            <person name="Atanasova L."/>
            <person name="Karlsson M."/>
            <person name="Huettel B."/>
            <person name="Barry K.W."/>
            <person name="Haridas S."/>
            <person name="Chen C."/>
            <person name="Bauer D."/>
            <person name="Andreopoulos W."/>
            <person name="Pangilinan J."/>
            <person name="LaButti K."/>
            <person name="Riley R."/>
            <person name="Lipzen A."/>
            <person name="Clum A."/>
            <person name="Drula E."/>
            <person name="Henrissat B."/>
            <person name="Kohler A."/>
            <person name="Grigoriev I.V."/>
            <person name="Martin F.M."/>
            <person name="Hacquard S."/>
        </authorList>
    </citation>
    <scope>NUCLEOTIDE SEQUENCE</scope>
    <source>
        <strain evidence="13">MPI-SDFR-AT-0068</strain>
    </source>
</reference>
<evidence type="ECO:0000256" key="8">
    <source>
        <dbReference type="ARBA" id="ARBA00023180"/>
    </source>
</evidence>
<evidence type="ECO:0000256" key="2">
    <source>
        <dbReference type="ARBA" id="ARBA00004308"/>
    </source>
</evidence>
<dbReference type="PANTHER" id="PTHR12145">
    <property type="entry name" value="MANNAN ENDO-1,6-ALPHA-MANNOSIDASE DCW1"/>
    <property type="match status" value="1"/>
</dbReference>
<dbReference type="GO" id="GO:0008496">
    <property type="term" value="F:mannan endo-1,6-alpha-mannosidase activity"/>
    <property type="evidence" value="ECO:0007669"/>
    <property type="project" value="UniProtKB-UniRule"/>
</dbReference>
<evidence type="ECO:0000313" key="13">
    <source>
        <dbReference type="EMBL" id="KAH7238777.1"/>
    </source>
</evidence>
<dbReference type="SUPFAM" id="SSF48208">
    <property type="entry name" value="Six-hairpin glycosidases"/>
    <property type="match status" value="1"/>
</dbReference>
<dbReference type="PIRSF" id="PIRSF016302">
    <property type="entry name" value="Man_a_manosd"/>
    <property type="match status" value="1"/>
</dbReference>
<dbReference type="Pfam" id="PF03663">
    <property type="entry name" value="Glyco_hydro_76"/>
    <property type="match status" value="1"/>
</dbReference>
<dbReference type="PANTHER" id="PTHR12145:SF38">
    <property type="entry name" value="MANNAN ENDO-1,6-ALPHA-MANNOSIDASE"/>
    <property type="match status" value="1"/>
</dbReference>
<evidence type="ECO:0000256" key="11">
    <source>
        <dbReference type="SAM" id="MobiDB-lite"/>
    </source>
</evidence>
<comment type="caution">
    <text evidence="13">The sequence shown here is derived from an EMBL/GenBank/DDBJ whole genome shotgun (WGS) entry which is preliminary data.</text>
</comment>
<dbReference type="EMBL" id="JAGPXF010000006">
    <property type="protein sequence ID" value="KAH7238777.1"/>
    <property type="molecule type" value="Genomic_DNA"/>
</dbReference>
<evidence type="ECO:0000256" key="4">
    <source>
        <dbReference type="ARBA" id="ARBA00012350"/>
    </source>
</evidence>
<feature type="region of interest" description="Disordered" evidence="11">
    <location>
        <begin position="419"/>
        <end position="455"/>
    </location>
</feature>
<dbReference type="EC" id="3.2.1.101" evidence="4 10"/>
<evidence type="ECO:0000256" key="5">
    <source>
        <dbReference type="ARBA" id="ARBA00022729"/>
    </source>
</evidence>
<keyword evidence="14" id="KW-1185">Reference proteome</keyword>
<keyword evidence="9 10" id="KW-0326">Glycosidase</keyword>
<protein>
    <recommendedName>
        <fullName evidence="4 10">Mannan endo-1,6-alpha-mannosidase</fullName>
        <ecNumber evidence="4 10">3.2.1.101</ecNumber>
    </recommendedName>
</protein>
<keyword evidence="8" id="KW-0325">Glycoprotein</keyword>
<accession>A0A8K0W9R5</accession>
<evidence type="ECO:0000256" key="10">
    <source>
        <dbReference type="PIRNR" id="PIRNR016302"/>
    </source>
</evidence>
<evidence type="ECO:0000256" key="6">
    <source>
        <dbReference type="ARBA" id="ARBA00022801"/>
    </source>
</evidence>
<evidence type="ECO:0000256" key="9">
    <source>
        <dbReference type="ARBA" id="ARBA00023295"/>
    </source>
</evidence>
<organism evidence="13 14">
    <name type="scientific">Fusarium tricinctum</name>
    <dbReference type="NCBI Taxonomy" id="61284"/>
    <lineage>
        <taxon>Eukaryota</taxon>
        <taxon>Fungi</taxon>
        <taxon>Dikarya</taxon>
        <taxon>Ascomycota</taxon>
        <taxon>Pezizomycotina</taxon>
        <taxon>Sordariomycetes</taxon>
        <taxon>Hypocreomycetidae</taxon>
        <taxon>Hypocreales</taxon>
        <taxon>Nectriaceae</taxon>
        <taxon>Fusarium</taxon>
        <taxon>Fusarium tricinctum species complex</taxon>
    </lineage>
</organism>
<keyword evidence="5 12" id="KW-0732">Signal</keyword>
<dbReference type="Proteomes" id="UP000813427">
    <property type="component" value="Unassembled WGS sequence"/>
</dbReference>
<comment type="catalytic activity">
    <reaction evidence="1 10">
        <text>Random hydrolysis of (1-&gt;6)-alpha-D-mannosidic linkages in unbranched (1-&gt;6)-mannans.</text>
        <dbReference type="EC" id="3.2.1.101"/>
    </reaction>
</comment>
<dbReference type="Gene3D" id="1.50.10.20">
    <property type="match status" value="1"/>
</dbReference>
<dbReference type="GO" id="GO:0016052">
    <property type="term" value="P:carbohydrate catabolic process"/>
    <property type="evidence" value="ECO:0007669"/>
    <property type="project" value="InterPro"/>
</dbReference>
<evidence type="ECO:0000256" key="1">
    <source>
        <dbReference type="ARBA" id="ARBA00001452"/>
    </source>
</evidence>
<sequence>MKFLTWASLASLAVATKTAPSSLDINNHKSIKDVAGTLAFDSMSYYSGNTSSVPKDLGDLQDPYYWWVAGALWGVMLDYYHLTGDYTYNDEIIKALLNPTNLGAGHDYMPAEHSDEEGNDDLFFWGSAVLTAAERNFPQPNKNLPSWLDITINVFNQLVSRWDTKACGGGLYWQILESNFHGMTYKNSVSNGGFFQLAARLARITGEQKYLDWANKIWDWSWQIKLVNNESYRVYDGASVTDQCQKVTPHAFSYTQGIYLYGAAVLANHTKKPEWIDRSQKLLAGTDLYFTQMSNSTNVMYESACETVMTCNADMSTFKGYLSRFMYLSIQMQPALKEQVHSRMIPTVKAAVQTCVGGKTGRECGQRWWVPGYDGNTGLGQQMCALEAVQGLLLNESPAPLKGKDVKVIRSTDWAAMDRDKASIKSTPTSTSPGPTGTQTTGTTDSPAQPSKSKDAASLSRADLVLTSFSVGSLLLFLGLV</sequence>
<evidence type="ECO:0000313" key="14">
    <source>
        <dbReference type="Proteomes" id="UP000813427"/>
    </source>
</evidence>
<proteinExistence type="inferred from homology"/>
<comment type="similarity">
    <text evidence="3 10">Belongs to the glycosyl hydrolase 76 family.</text>
</comment>
<dbReference type="AlphaFoldDB" id="A0A8K0W9R5"/>
<keyword evidence="7" id="KW-0472">Membrane</keyword>
<dbReference type="OrthoDB" id="4187847at2759"/>
<dbReference type="InterPro" id="IPR008928">
    <property type="entry name" value="6-hairpin_glycosidase_sf"/>
</dbReference>
<keyword evidence="6 10" id="KW-0378">Hydrolase</keyword>
<feature type="signal peptide" evidence="12">
    <location>
        <begin position="1"/>
        <end position="15"/>
    </location>
</feature>
<name>A0A8K0W9R5_9HYPO</name>
<evidence type="ECO:0000256" key="12">
    <source>
        <dbReference type="SAM" id="SignalP"/>
    </source>
</evidence>
<comment type="subcellular location">
    <subcellularLocation>
        <location evidence="2">Endomembrane system</location>
    </subcellularLocation>
</comment>
<evidence type="ECO:0000256" key="7">
    <source>
        <dbReference type="ARBA" id="ARBA00023136"/>
    </source>
</evidence>
<evidence type="ECO:0000256" key="3">
    <source>
        <dbReference type="ARBA" id="ARBA00009699"/>
    </source>
</evidence>
<feature type="compositionally biased region" description="Low complexity" evidence="11">
    <location>
        <begin position="426"/>
        <end position="444"/>
    </location>
</feature>